<name>A0A0B7IMC5_9FLAO</name>
<dbReference type="Proteomes" id="UP000038200">
    <property type="component" value="Unassembled WGS sequence"/>
</dbReference>
<protein>
    <submittedName>
        <fullName evidence="1">Uncharacterized protein</fullName>
    </submittedName>
</protein>
<organism evidence="1 2">
    <name type="scientific">Capnocytophaga canis</name>
    <dbReference type="NCBI Taxonomy" id="1848903"/>
    <lineage>
        <taxon>Bacteria</taxon>
        <taxon>Pseudomonadati</taxon>
        <taxon>Bacteroidota</taxon>
        <taxon>Flavobacteriia</taxon>
        <taxon>Flavobacteriales</taxon>
        <taxon>Flavobacteriaceae</taxon>
        <taxon>Capnocytophaga</taxon>
    </lineage>
</organism>
<proteinExistence type="predicted"/>
<dbReference type="AlphaFoldDB" id="A0A0B7IMC5"/>
<gene>
    <name evidence="1" type="ORF">CCAND93_1440002</name>
</gene>
<dbReference type="EMBL" id="CDOL01000051">
    <property type="protein sequence ID" value="CEN51138.1"/>
    <property type="molecule type" value="Genomic_DNA"/>
</dbReference>
<evidence type="ECO:0000313" key="2">
    <source>
        <dbReference type="Proteomes" id="UP000038200"/>
    </source>
</evidence>
<accession>A0A0B7IMC5</accession>
<evidence type="ECO:0000313" key="1">
    <source>
        <dbReference type="EMBL" id="CEN51138.1"/>
    </source>
</evidence>
<sequence length="48" mass="5620">MIKFHNNILTHSLVDFVPLHNLKKKHDNEKNNPFFSTIGRNRSLCTKA</sequence>
<reference evidence="1 2" key="1">
    <citation type="submission" date="2015-01" db="EMBL/GenBank/DDBJ databases">
        <authorList>
            <person name="Xiang T."/>
            <person name="Song Y."/>
            <person name="Huang L."/>
            <person name="Wang B."/>
            <person name="Wu P."/>
        </authorList>
    </citation>
    <scope>NUCLEOTIDE SEQUENCE [LARGE SCALE GENOMIC DNA]</scope>
    <source>
        <strain evidence="1 2">CcD93</strain>
    </source>
</reference>